<evidence type="ECO:0000256" key="1">
    <source>
        <dbReference type="PIRSR" id="PIRSR611757-1"/>
    </source>
</evidence>
<dbReference type="Gene3D" id="1.10.8.350">
    <property type="entry name" value="Bacterial muramidase"/>
    <property type="match status" value="1"/>
</dbReference>
<dbReference type="PANTHER" id="PTHR30163:SF9">
    <property type="entry name" value="MEMBRANE-BOUND LYTIC MUREIN TRANSGLYCOSYLASE B"/>
    <property type="match status" value="1"/>
</dbReference>
<dbReference type="InterPro" id="IPR031304">
    <property type="entry name" value="SLT_2"/>
</dbReference>
<dbReference type="PANTHER" id="PTHR30163">
    <property type="entry name" value="MEMBRANE-BOUND LYTIC MUREIN TRANSGLYCOSYLASE B"/>
    <property type="match status" value="1"/>
</dbReference>
<dbReference type="Pfam" id="PF13406">
    <property type="entry name" value="SLT_2"/>
    <property type="match status" value="1"/>
</dbReference>
<evidence type="ECO:0000313" key="4">
    <source>
        <dbReference type="Proteomes" id="UP000298133"/>
    </source>
</evidence>
<feature type="domain" description="Transglycosylase SLT" evidence="2">
    <location>
        <begin position="21"/>
        <end position="316"/>
    </location>
</feature>
<name>A0A4Y8UIG2_9GAMM</name>
<gene>
    <name evidence="3" type="primary">mltB</name>
    <name evidence="3" type="ORF">E3W66_08045</name>
</gene>
<dbReference type="Proteomes" id="UP000298133">
    <property type="component" value="Unassembled WGS sequence"/>
</dbReference>
<organism evidence="3 4">
    <name type="scientific">Gammaproteobacteria bacterium LSUCC0057</name>
    <dbReference type="NCBI Taxonomy" id="2559237"/>
    <lineage>
        <taxon>Bacteria</taxon>
        <taxon>Pseudomonadati</taxon>
        <taxon>Pseudomonadota</taxon>
        <taxon>Gammaproteobacteria</taxon>
        <taxon>Cellvibrionales</taxon>
        <taxon>Porticoccaceae</taxon>
        <taxon>SAR92 clade</taxon>
    </lineage>
</organism>
<reference evidence="3 4" key="1">
    <citation type="submission" date="2019-03" db="EMBL/GenBank/DDBJ databases">
        <title>Draft genome of Gammaproteobacteria bacterium LSUCC0057, a member of the SAR92 clade.</title>
        <authorList>
            <person name="Lanclos V.C."/>
            <person name="Doiron C."/>
            <person name="Henson M.W."/>
            <person name="Thrash J.C."/>
        </authorList>
    </citation>
    <scope>NUCLEOTIDE SEQUENCE [LARGE SCALE GENOMIC DNA]</scope>
    <source>
        <strain evidence="3 4">LSUCC0057</strain>
    </source>
</reference>
<sequence length="329" mass="37439">MAFLPAANGQGYLDSPGVLQLIDELVNEENFDRQQLRDWMATAQRQENIIRAMSRPAEKVKPWYQYRQHFISELRIAKGVEFWQQHRQTLERAEAHFGVDPAIVVGIIGVETNYGRNTGSHRVIDALTTLAFDYYINDEPRESRQKFFASELKNLFLLAREQNQNPTALTGSYAGAMGWGQFMPSSYRAYAVDFDGDNFADIWSNPVDAIGSVASYFAQHGWQQGQPVATRAAKADRFDGELDRLHRPRQTVAELMAQGFTPLGEPRQSLLSRTALPLSFEMEAGTEHWLGFDNFYVISRYNPRTKYAMAVYQLSELIAERYSEVGAES</sequence>
<dbReference type="CDD" id="cd13399">
    <property type="entry name" value="Slt35-like"/>
    <property type="match status" value="1"/>
</dbReference>
<feature type="active site" evidence="1">
    <location>
        <position position="111"/>
    </location>
</feature>
<dbReference type="InterPro" id="IPR011757">
    <property type="entry name" value="Lytic_transglycosylase_MltB"/>
</dbReference>
<dbReference type="AlphaFoldDB" id="A0A4Y8UIG2"/>
<comment type="caution">
    <text evidence="3">The sequence shown here is derived from an EMBL/GenBank/DDBJ whole genome shotgun (WGS) entry which is preliminary data.</text>
</comment>
<dbReference type="NCBIfam" id="TIGR02282">
    <property type="entry name" value="MltB"/>
    <property type="match status" value="1"/>
</dbReference>
<dbReference type="InterPro" id="IPR023346">
    <property type="entry name" value="Lysozyme-like_dom_sf"/>
</dbReference>
<dbReference type="EMBL" id="SPIA01000003">
    <property type="protein sequence ID" value="TFH67597.1"/>
    <property type="molecule type" value="Genomic_DNA"/>
</dbReference>
<protein>
    <submittedName>
        <fullName evidence="3">Lytic murein transglycosylase B</fullName>
    </submittedName>
</protein>
<accession>A0A4Y8UIG2</accession>
<dbReference type="InterPro" id="IPR043426">
    <property type="entry name" value="MltB-like"/>
</dbReference>
<evidence type="ECO:0000259" key="2">
    <source>
        <dbReference type="Pfam" id="PF13406"/>
    </source>
</evidence>
<dbReference type="OrthoDB" id="9772911at2"/>
<dbReference type="GO" id="GO:0009253">
    <property type="term" value="P:peptidoglycan catabolic process"/>
    <property type="evidence" value="ECO:0007669"/>
    <property type="project" value="TreeGrafter"/>
</dbReference>
<keyword evidence="4" id="KW-1185">Reference proteome</keyword>
<dbReference type="Gene3D" id="1.10.530.10">
    <property type="match status" value="1"/>
</dbReference>
<dbReference type="FunFam" id="1.10.8.350:FF:000001">
    <property type="entry name" value="Lytic murein transglycosylase B"/>
    <property type="match status" value="1"/>
</dbReference>
<dbReference type="GO" id="GO:0008933">
    <property type="term" value="F:peptidoglycan lytic transglycosylase activity"/>
    <property type="evidence" value="ECO:0007669"/>
    <property type="project" value="TreeGrafter"/>
</dbReference>
<proteinExistence type="predicted"/>
<evidence type="ECO:0000313" key="3">
    <source>
        <dbReference type="EMBL" id="TFH67597.1"/>
    </source>
</evidence>
<dbReference type="SUPFAM" id="SSF53955">
    <property type="entry name" value="Lysozyme-like"/>
    <property type="match status" value="1"/>
</dbReference>